<evidence type="ECO:0000256" key="3">
    <source>
        <dbReference type="SAM" id="MobiDB-lite"/>
    </source>
</evidence>
<dbReference type="GO" id="GO:0090575">
    <property type="term" value="C:RNA polymerase II transcription regulator complex"/>
    <property type="evidence" value="ECO:0007669"/>
    <property type="project" value="TreeGrafter"/>
</dbReference>
<feature type="region of interest" description="Disordered" evidence="3">
    <location>
        <begin position="1"/>
        <end position="332"/>
    </location>
</feature>
<feature type="compositionally biased region" description="Low complexity" evidence="3">
    <location>
        <begin position="16"/>
        <end position="31"/>
    </location>
</feature>
<evidence type="ECO:0000259" key="4">
    <source>
        <dbReference type="PROSITE" id="PS50888"/>
    </source>
</evidence>
<feature type="compositionally biased region" description="Polar residues" evidence="3">
    <location>
        <begin position="120"/>
        <end position="129"/>
    </location>
</feature>
<dbReference type="AlphaFoldDB" id="A0A0H2RSK5"/>
<dbReference type="GO" id="GO:0003700">
    <property type="term" value="F:DNA-binding transcription factor activity"/>
    <property type="evidence" value="ECO:0007669"/>
    <property type="project" value="TreeGrafter"/>
</dbReference>
<name>A0A0H2RSK5_9AGAM</name>
<dbReference type="PROSITE" id="PS50888">
    <property type="entry name" value="BHLH"/>
    <property type="match status" value="1"/>
</dbReference>
<dbReference type="Gene3D" id="4.10.280.10">
    <property type="entry name" value="Helix-loop-helix DNA-binding domain"/>
    <property type="match status" value="1"/>
</dbReference>
<feature type="compositionally biased region" description="Low complexity" evidence="3">
    <location>
        <begin position="158"/>
        <end position="170"/>
    </location>
</feature>
<dbReference type="OrthoDB" id="8964853at2759"/>
<dbReference type="PANTHER" id="PTHR10328:SF15">
    <property type="entry name" value="BHLH TRANSCRIPTION FACTOR"/>
    <property type="match status" value="1"/>
</dbReference>
<dbReference type="STRING" id="27342.A0A0H2RSK5"/>
<dbReference type="InParanoid" id="A0A0H2RSK5"/>
<dbReference type="InterPro" id="IPR036638">
    <property type="entry name" value="HLH_DNA-bd_sf"/>
</dbReference>
<reference evidence="5 6" key="1">
    <citation type="submission" date="2015-04" db="EMBL/GenBank/DDBJ databases">
        <title>Complete genome sequence of Schizopora paradoxa KUC8140, a cosmopolitan wood degrader in East Asia.</title>
        <authorList>
            <consortium name="DOE Joint Genome Institute"/>
            <person name="Min B."/>
            <person name="Park H."/>
            <person name="Jang Y."/>
            <person name="Kim J.-J."/>
            <person name="Kim K.H."/>
            <person name="Pangilinan J."/>
            <person name="Lipzen A."/>
            <person name="Riley R."/>
            <person name="Grigoriev I.V."/>
            <person name="Spatafora J.W."/>
            <person name="Choi I.-G."/>
        </authorList>
    </citation>
    <scope>NUCLEOTIDE SEQUENCE [LARGE SCALE GENOMIC DNA]</scope>
    <source>
        <strain evidence="5 6">KUC8140</strain>
    </source>
</reference>
<dbReference type="EMBL" id="KQ085936">
    <property type="protein sequence ID" value="KLO14950.1"/>
    <property type="molecule type" value="Genomic_DNA"/>
</dbReference>
<keyword evidence="2" id="KW-0539">Nucleus</keyword>
<feature type="compositionally biased region" description="Polar residues" evidence="3">
    <location>
        <begin position="300"/>
        <end position="310"/>
    </location>
</feature>
<proteinExistence type="predicted"/>
<keyword evidence="1" id="KW-0238">DNA-binding</keyword>
<dbReference type="Pfam" id="PF00010">
    <property type="entry name" value="HLH"/>
    <property type="match status" value="1"/>
</dbReference>
<dbReference type="PANTHER" id="PTHR10328">
    <property type="entry name" value="PROTEIN MAX MYC-ASSOCIATED FACTOR X"/>
    <property type="match status" value="1"/>
</dbReference>
<dbReference type="SUPFAM" id="SSF47459">
    <property type="entry name" value="HLH, helix-loop-helix DNA-binding domain"/>
    <property type="match status" value="1"/>
</dbReference>
<feature type="compositionally biased region" description="Pro residues" evidence="3">
    <location>
        <begin position="416"/>
        <end position="433"/>
    </location>
</feature>
<dbReference type="Proteomes" id="UP000053477">
    <property type="component" value="Unassembled WGS sequence"/>
</dbReference>
<evidence type="ECO:0000313" key="5">
    <source>
        <dbReference type="EMBL" id="KLO14950.1"/>
    </source>
</evidence>
<dbReference type="GO" id="GO:0003677">
    <property type="term" value="F:DNA binding"/>
    <property type="evidence" value="ECO:0007669"/>
    <property type="project" value="UniProtKB-KW"/>
</dbReference>
<feature type="compositionally biased region" description="Polar residues" evidence="3">
    <location>
        <begin position="1"/>
        <end position="14"/>
    </location>
</feature>
<accession>A0A0H2RSK5</accession>
<dbReference type="GO" id="GO:0046983">
    <property type="term" value="F:protein dimerization activity"/>
    <property type="evidence" value="ECO:0007669"/>
    <property type="project" value="InterPro"/>
</dbReference>
<organism evidence="5 6">
    <name type="scientific">Schizopora paradoxa</name>
    <dbReference type="NCBI Taxonomy" id="27342"/>
    <lineage>
        <taxon>Eukaryota</taxon>
        <taxon>Fungi</taxon>
        <taxon>Dikarya</taxon>
        <taxon>Basidiomycota</taxon>
        <taxon>Agaricomycotina</taxon>
        <taxon>Agaricomycetes</taxon>
        <taxon>Hymenochaetales</taxon>
        <taxon>Schizoporaceae</taxon>
        <taxon>Schizopora</taxon>
    </lineage>
</organism>
<evidence type="ECO:0000256" key="2">
    <source>
        <dbReference type="ARBA" id="ARBA00023242"/>
    </source>
</evidence>
<keyword evidence="6" id="KW-1185">Reference proteome</keyword>
<feature type="region of interest" description="Disordered" evidence="3">
    <location>
        <begin position="412"/>
        <end position="464"/>
    </location>
</feature>
<dbReference type="SMART" id="SM00353">
    <property type="entry name" value="HLH"/>
    <property type="match status" value="1"/>
</dbReference>
<evidence type="ECO:0000313" key="6">
    <source>
        <dbReference type="Proteomes" id="UP000053477"/>
    </source>
</evidence>
<gene>
    <name evidence="5" type="ORF">SCHPADRAFT_825533</name>
</gene>
<dbReference type="GO" id="GO:0045944">
    <property type="term" value="P:positive regulation of transcription by RNA polymerase II"/>
    <property type="evidence" value="ECO:0007669"/>
    <property type="project" value="TreeGrafter"/>
</dbReference>
<dbReference type="InterPro" id="IPR011598">
    <property type="entry name" value="bHLH_dom"/>
</dbReference>
<feature type="compositionally biased region" description="Polar residues" evidence="3">
    <location>
        <begin position="61"/>
        <end position="70"/>
    </location>
</feature>
<protein>
    <recommendedName>
        <fullName evidence="4">BHLH domain-containing protein</fullName>
    </recommendedName>
</protein>
<feature type="compositionally biased region" description="Pro residues" evidence="3">
    <location>
        <begin position="203"/>
        <end position="212"/>
    </location>
</feature>
<sequence>MEVDTTDPSKQASCKSPGSAAAPSTSAPSDSQNFDYNMRRHSVPGGESRRLSQSQSSSSQPRVGSANTGAQAGAKRKMSMDRTALPSVGEEIDPQLIGPGSHSSAQAEGDEPASKRRNSAFDTQKIAQLSISDRRDSIDSRMSASTPSWWSNDRRDSSSSMLSSASIPSSVGFNSPGFSGEGHGRQPGSIPAFAWPPTGGPNDPTPVPPAPPGQGQVDPNFARPYDSQIPPPTTVSSNMPLDRRLSVPDTMPSASSSRPERVLRSRSRPPSRTTAAGRAGEMPPGVVDATAGSESKTEESPNSASPTNSPLHERGTPYSRSPELRVSHKLAERKRRKEMRDLFDELRDQLPADRGMKASKWEILSKAIDFISQIKQNMQETSRENEMLRHELDSIRHGGVAFPHPAGPHAVMYAHGPPPVGVPYPPTGPPLPSQQPQVGSRPGSSQTTFAGPGANQGPTANGKP</sequence>
<evidence type="ECO:0000256" key="1">
    <source>
        <dbReference type="ARBA" id="ARBA00023125"/>
    </source>
</evidence>
<feature type="domain" description="BHLH" evidence="4">
    <location>
        <begin position="323"/>
        <end position="374"/>
    </location>
</feature>